<dbReference type="HOGENOM" id="CLU_024072_1_0_1"/>
<dbReference type="GO" id="GO:0005815">
    <property type="term" value="C:microtubule organizing center"/>
    <property type="evidence" value="ECO:0007669"/>
    <property type="project" value="TreeGrafter"/>
</dbReference>
<dbReference type="SMART" id="SM00320">
    <property type="entry name" value="WD40"/>
    <property type="match status" value="3"/>
</dbReference>
<dbReference type="KEGG" id="abe:ARB_02162"/>
<keyword evidence="2" id="KW-1185">Reference proteome</keyword>
<organism evidence="1 2">
    <name type="scientific">Arthroderma benhamiae (strain ATCC MYA-4681 / CBS 112371)</name>
    <name type="common">Trichophyton mentagrophytes</name>
    <dbReference type="NCBI Taxonomy" id="663331"/>
    <lineage>
        <taxon>Eukaryota</taxon>
        <taxon>Fungi</taxon>
        <taxon>Dikarya</taxon>
        <taxon>Ascomycota</taxon>
        <taxon>Pezizomycotina</taxon>
        <taxon>Eurotiomycetes</taxon>
        <taxon>Eurotiomycetidae</taxon>
        <taxon>Onygenales</taxon>
        <taxon>Arthrodermataceae</taxon>
        <taxon>Trichophyton</taxon>
    </lineage>
</organism>
<accession>D4B133</accession>
<dbReference type="Gene3D" id="2.130.10.10">
    <property type="entry name" value="YVTN repeat-like/Quinoprotein amine dehydrogenase"/>
    <property type="match status" value="1"/>
</dbReference>
<reference evidence="2" key="1">
    <citation type="journal article" date="2011" name="Genome Biol.">
        <title>Comparative and functional genomics provide insights into the pathogenicity of dermatophytic fungi.</title>
        <authorList>
            <person name="Burmester A."/>
            <person name="Shelest E."/>
            <person name="Gloeckner G."/>
            <person name="Heddergott C."/>
            <person name="Schindler S."/>
            <person name="Staib P."/>
            <person name="Heidel A."/>
            <person name="Felder M."/>
            <person name="Petzold A."/>
            <person name="Szafranski K."/>
            <person name="Feuermann M."/>
            <person name="Pedruzzi I."/>
            <person name="Priebe S."/>
            <person name="Groth M."/>
            <person name="Winkler R."/>
            <person name="Li W."/>
            <person name="Kniemeyer O."/>
            <person name="Schroeckh V."/>
            <person name="Hertweck C."/>
            <person name="Hube B."/>
            <person name="White T.C."/>
            <person name="Platzer M."/>
            <person name="Guthke R."/>
            <person name="Heitman J."/>
            <person name="Woestemeyer J."/>
            <person name="Zipfel P.F."/>
            <person name="Monod M."/>
            <person name="Brakhage A.A."/>
        </authorList>
    </citation>
    <scope>NUCLEOTIDE SEQUENCE [LARGE SCALE GENOMIC DNA]</scope>
    <source>
        <strain evidence="2">ATCC MYA-4681 / CBS 112371</strain>
    </source>
</reference>
<name>D4B133_ARTBC</name>
<dbReference type="Proteomes" id="UP000008866">
    <property type="component" value="Unassembled WGS sequence"/>
</dbReference>
<dbReference type="InterPro" id="IPR015943">
    <property type="entry name" value="WD40/YVTN_repeat-like_dom_sf"/>
</dbReference>
<dbReference type="GeneID" id="9523379"/>
<dbReference type="PANTHER" id="PTHR16220:SF0">
    <property type="entry name" value="WD REPEAT-CONTAINING PROTEIN WRAP73"/>
    <property type="match status" value="1"/>
</dbReference>
<dbReference type="PANTHER" id="PTHR16220">
    <property type="entry name" value="WD REPEAT PROTEIN 8-RELATED"/>
    <property type="match status" value="1"/>
</dbReference>
<dbReference type="AlphaFoldDB" id="D4B133"/>
<proteinExistence type="predicted"/>
<comment type="caution">
    <text evidence="1">The sequence shown here is derived from an EMBL/GenBank/DDBJ whole genome shotgun (WGS) entry which is preliminary data.</text>
</comment>
<protein>
    <submittedName>
        <fullName evidence="1">WD40 domain protein</fullName>
    </submittedName>
</protein>
<evidence type="ECO:0000313" key="2">
    <source>
        <dbReference type="Proteomes" id="UP000008866"/>
    </source>
</evidence>
<dbReference type="STRING" id="663331.D4B133"/>
<dbReference type="EMBL" id="ABSU01000025">
    <property type="protein sequence ID" value="EFE30968.1"/>
    <property type="molecule type" value="Genomic_DNA"/>
</dbReference>
<dbReference type="eggNOG" id="KOG4497">
    <property type="taxonomic scope" value="Eukaryota"/>
</dbReference>
<sequence>MPFTLSDDGRFAATAGEKELKIHSLKGDGDIRPISLQDLTGPVKHLQWATGESREQSLPGQRDENTTIQRVLCAGGNKIFVHDANEETWSAKIDAGEITGLAHVSFSQSGDEIIVIPEFNTHLTIFSLTSGHQRVIKCPKFAGHSTYAFRPSSGHLAVLTKGNTGDILSLHEVGSHEVITAVNLPTTDARGLKWSPDGNWIAVWDTASQGTMVVIYTADGQRFRSYEGSSTGDDDHDFGVRTVEWSPDSQLLAIGKHDGTVELISGTAVCLSILWRNKINNNAYFGGNQQFVLIAVLGDPTTEPIGRDVYVEQESTIPDITDYMLAPESPVFPYTYNLSAEDRIVSNISFNPTSSAAVTIDESMPNIAWMWSVEGSKPTLSGALVHSANIKQLCWNSEIPDLLMTMSGDDTTIAVHQWLCGRSPRGAIIRSLRGRAEVGWIKTDKEMGGLFWVGGQRGYEMGYLTGTGSSTQLHKVAAIDDAAELLPPLSDVDFPLTKTEK</sequence>
<dbReference type="InterPro" id="IPR036322">
    <property type="entry name" value="WD40_repeat_dom_sf"/>
</dbReference>
<dbReference type="InterPro" id="IPR052778">
    <property type="entry name" value="Centrosome-WD_assoc"/>
</dbReference>
<dbReference type="GO" id="GO:1990810">
    <property type="term" value="P:microtubule anchoring at mitotic spindle pole body"/>
    <property type="evidence" value="ECO:0007669"/>
    <property type="project" value="TreeGrafter"/>
</dbReference>
<dbReference type="OMA" id="CWHLNGD"/>
<dbReference type="SUPFAM" id="SSF50978">
    <property type="entry name" value="WD40 repeat-like"/>
    <property type="match status" value="1"/>
</dbReference>
<dbReference type="Pfam" id="PF00400">
    <property type="entry name" value="WD40"/>
    <property type="match status" value="1"/>
</dbReference>
<dbReference type="RefSeq" id="XP_003011608.1">
    <property type="nucleotide sequence ID" value="XM_003011562.1"/>
</dbReference>
<dbReference type="SUPFAM" id="SSF82171">
    <property type="entry name" value="DPP6 N-terminal domain-like"/>
    <property type="match status" value="1"/>
</dbReference>
<gene>
    <name evidence="1" type="ORF">ARB_02162</name>
</gene>
<dbReference type="InterPro" id="IPR001680">
    <property type="entry name" value="WD40_rpt"/>
</dbReference>
<evidence type="ECO:0000313" key="1">
    <source>
        <dbReference type="EMBL" id="EFE30968.1"/>
    </source>
</evidence>
<dbReference type="GO" id="GO:1990811">
    <property type="term" value="C:MWP complex"/>
    <property type="evidence" value="ECO:0007669"/>
    <property type="project" value="TreeGrafter"/>
</dbReference>